<reference evidence="2 3" key="1">
    <citation type="submission" date="2012-07" db="EMBL/GenBank/DDBJ databases">
        <title>The Genome Sequence of Fusobacterium ulcerans 12_1B.</title>
        <authorList>
            <consortium name="The Broad Institute Genome Sequencing Platform"/>
            <person name="Earl A."/>
            <person name="Ward D."/>
            <person name="Feldgarden M."/>
            <person name="Gevers D."/>
            <person name="Strauss J."/>
            <person name="Ambrose C.E."/>
            <person name="Allen-Vercoe E."/>
            <person name="Walker B."/>
            <person name="Young S.K."/>
            <person name="Zeng Q."/>
            <person name="Gargeya S."/>
            <person name="Fitzgerald M."/>
            <person name="Haas B."/>
            <person name="Abouelleil A."/>
            <person name="Alvarado L."/>
            <person name="Arachchi H.M."/>
            <person name="Berlin A.M."/>
            <person name="Chapman S.B."/>
            <person name="Goldberg J."/>
            <person name="Griggs A."/>
            <person name="Gujja S."/>
            <person name="Hansen M."/>
            <person name="Howarth C."/>
            <person name="Imamovic A."/>
            <person name="Larimer J."/>
            <person name="McCowen C."/>
            <person name="Montmayeur A."/>
            <person name="Murphy C."/>
            <person name="Neiman D."/>
            <person name="Pearson M."/>
            <person name="Priest M."/>
            <person name="Roberts A."/>
            <person name="Saif S."/>
            <person name="Shea T."/>
            <person name="Sisk P."/>
            <person name="Sykes S."/>
            <person name="Wortman J."/>
            <person name="Nusbaum C."/>
            <person name="Birren B."/>
        </authorList>
    </citation>
    <scope>NUCLEOTIDE SEQUENCE [LARGE SCALE GENOMIC DNA]</scope>
    <source>
        <strain evidence="2 3">12_1B</strain>
    </source>
</reference>
<organism evidence="2 3">
    <name type="scientific">Fusobacterium ulcerans 12-1B</name>
    <dbReference type="NCBI Taxonomy" id="457404"/>
    <lineage>
        <taxon>Bacteria</taxon>
        <taxon>Fusobacteriati</taxon>
        <taxon>Fusobacteriota</taxon>
        <taxon>Fusobacteriia</taxon>
        <taxon>Fusobacteriales</taxon>
        <taxon>Fusobacteriaceae</taxon>
        <taxon>Fusobacterium</taxon>
    </lineage>
</organism>
<name>H1PQM9_9FUSO</name>
<dbReference type="RefSeq" id="WP_008696119.1">
    <property type="nucleotide sequence ID" value="NZ_KE161007.1"/>
</dbReference>
<dbReference type="PATRIC" id="fig|457404.5.peg.539"/>
<dbReference type="EMBL" id="AGWJ02000002">
    <property type="protein sequence ID" value="EHO83704.1"/>
    <property type="molecule type" value="Genomic_DNA"/>
</dbReference>
<proteinExistence type="predicted"/>
<dbReference type="Pfam" id="PF00078">
    <property type="entry name" value="RVT_1"/>
    <property type="match status" value="1"/>
</dbReference>
<dbReference type="Proteomes" id="UP000003233">
    <property type="component" value="Unassembled WGS sequence"/>
</dbReference>
<accession>H1PQM9</accession>
<evidence type="ECO:0000313" key="2">
    <source>
        <dbReference type="EMBL" id="EHO83704.1"/>
    </source>
</evidence>
<comment type="caution">
    <text evidence="2">The sequence shown here is derived from an EMBL/GenBank/DDBJ whole genome shotgun (WGS) entry which is preliminary data.</text>
</comment>
<sequence>MELKLFLEKGYFPKELPPCFTTKKFSENIVELMNEWNKTYNILAKEEKKDYYNSKCAKFSYPKGELTRRILKVPNPLHYSKLCKVISDNWDSLEEIFEEATTKMQSLSIPKIDGNKRAFMPISKSVTDFQEKRLNLSYDNLYELKVDISKFYDTLYTHSIPWAIHGKEIAKQKQKDEQLLGNKLDLQLRICQDNQTNGIPTGPDASFLVSEIILCKIDEKIMEKKIKFCRFMDDIYIYGNKEEEVLVALKIITKIFNEYELSLNENKIKIRKFPFGIEETWINEVDKIKSLIYNKSTQRKAIFSFFHLIFSEMEKTKKDSIAKYLKWKLKDIKIFEENWEIFESLLYKTILICPAVIDIAIIILKKNKDKVNKKKLKKLLKQVLENNAEYGHDYEVIWALWMAKNFEIKINKGVIKEILEKNGPLTCLVAMDMYKKNLVNDNFDEEVINILKKRISGENFYEENWILLYEIKNKNWFTDSLEIKEDKYMNLLLEREILFYDDNILAKEEDVDETNEMLILGVSPYSN</sequence>
<evidence type="ECO:0000259" key="1">
    <source>
        <dbReference type="PROSITE" id="PS50878"/>
    </source>
</evidence>
<gene>
    <name evidence="2" type="ORF">HMPREF0402_00722</name>
</gene>
<protein>
    <recommendedName>
        <fullName evidence="1">Reverse transcriptase domain-containing protein</fullName>
    </recommendedName>
</protein>
<dbReference type="BioCyc" id="FSP457404-HMP:GTSQ-724-MONOMER"/>
<dbReference type="InterPro" id="IPR000477">
    <property type="entry name" value="RT_dom"/>
</dbReference>
<dbReference type="InterPro" id="IPR043502">
    <property type="entry name" value="DNA/RNA_pol_sf"/>
</dbReference>
<dbReference type="InterPro" id="IPR043128">
    <property type="entry name" value="Rev_trsase/Diguanyl_cyclase"/>
</dbReference>
<dbReference type="AlphaFoldDB" id="H1PQM9"/>
<dbReference type="HOGENOM" id="CLU_030410_0_0_0"/>
<dbReference type="Gene3D" id="3.30.70.270">
    <property type="match status" value="1"/>
</dbReference>
<dbReference type="PROSITE" id="PS50878">
    <property type="entry name" value="RT_POL"/>
    <property type="match status" value="1"/>
</dbReference>
<feature type="domain" description="Reverse transcriptase" evidence="1">
    <location>
        <begin position="1"/>
        <end position="310"/>
    </location>
</feature>
<evidence type="ECO:0000313" key="3">
    <source>
        <dbReference type="Proteomes" id="UP000003233"/>
    </source>
</evidence>
<dbReference type="SUPFAM" id="SSF56672">
    <property type="entry name" value="DNA/RNA polymerases"/>
    <property type="match status" value="1"/>
</dbReference>
<dbReference type="CDD" id="cd01646">
    <property type="entry name" value="RT_Bac_retron_I"/>
    <property type="match status" value="1"/>
</dbReference>
<keyword evidence="3" id="KW-1185">Reference proteome</keyword>